<keyword evidence="1" id="KW-0472">Membrane</keyword>
<keyword evidence="1" id="KW-1133">Transmembrane helix</keyword>
<name>A0ABQ4EII1_9ACTN</name>
<gene>
    <name evidence="2" type="ORF">Pma05_11090</name>
</gene>
<evidence type="ECO:0008006" key="4">
    <source>
        <dbReference type="Google" id="ProtNLM"/>
    </source>
</evidence>
<organism evidence="2 3">
    <name type="scientific">Plantactinospora mayteni</name>
    <dbReference type="NCBI Taxonomy" id="566021"/>
    <lineage>
        <taxon>Bacteria</taxon>
        <taxon>Bacillati</taxon>
        <taxon>Actinomycetota</taxon>
        <taxon>Actinomycetes</taxon>
        <taxon>Micromonosporales</taxon>
        <taxon>Micromonosporaceae</taxon>
        <taxon>Plantactinospora</taxon>
    </lineage>
</organism>
<proteinExistence type="predicted"/>
<keyword evidence="3" id="KW-1185">Reference proteome</keyword>
<evidence type="ECO:0000313" key="2">
    <source>
        <dbReference type="EMBL" id="GIG94536.1"/>
    </source>
</evidence>
<evidence type="ECO:0000256" key="1">
    <source>
        <dbReference type="SAM" id="Phobius"/>
    </source>
</evidence>
<feature type="transmembrane region" description="Helical" evidence="1">
    <location>
        <begin position="38"/>
        <end position="58"/>
    </location>
</feature>
<protein>
    <recommendedName>
        <fullName evidence="4">DUF2909 domain-containing protein</fullName>
    </recommendedName>
</protein>
<accession>A0ABQ4EII1</accession>
<dbReference type="EMBL" id="BONX01000006">
    <property type="protein sequence ID" value="GIG94536.1"/>
    <property type="molecule type" value="Genomic_DNA"/>
</dbReference>
<keyword evidence="1" id="KW-0812">Transmembrane</keyword>
<dbReference type="Proteomes" id="UP000621500">
    <property type="component" value="Unassembled WGS sequence"/>
</dbReference>
<sequence>MSELSAIVGVLLLVAALARAGASSVTWALFRLRLARLLTAGLALFLILIALAYIASAVDPEYPATP</sequence>
<evidence type="ECO:0000313" key="3">
    <source>
        <dbReference type="Proteomes" id="UP000621500"/>
    </source>
</evidence>
<dbReference type="RefSeq" id="WP_203856193.1">
    <property type="nucleotide sequence ID" value="NZ_BAAAZQ010000005.1"/>
</dbReference>
<reference evidence="2 3" key="1">
    <citation type="submission" date="2021-01" db="EMBL/GenBank/DDBJ databases">
        <title>Whole genome shotgun sequence of Plantactinospora mayteni NBRC 109088.</title>
        <authorList>
            <person name="Komaki H."/>
            <person name="Tamura T."/>
        </authorList>
    </citation>
    <scope>NUCLEOTIDE SEQUENCE [LARGE SCALE GENOMIC DNA]</scope>
    <source>
        <strain evidence="2 3">NBRC 109088</strain>
    </source>
</reference>
<comment type="caution">
    <text evidence="2">The sequence shown here is derived from an EMBL/GenBank/DDBJ whole genome shotgun (WGS) entry which is preliminary data.</text>
</comment>